<dbReference type="SUPFAM" id="SSF49464">
    <property type="entry name" value="Carboxypeptidase regulatory domain-like"/>
    <property type="match status" value="1"/>
</dbReference>
<evidence type="ECO:0000313" key="9">
    <source>
        <dbReference type="EMBL" id="SEL73985.1"/>
    </source>
</evidence>
<dbReference type="Proteomes" id="UP000198916">
    <property type="component" value="Unassembled WGS sequence"/>
</dbReference>
<dbReference type="NCBIfam" id="TIGR04056">
    <property type="entry name" value="OMP_RagA_SusC"/>
    <property type="match status" value="1"/>
</dbReference>
<dbReference type="SUPFAM" id="SSF56935">
    <property type="entry name" value="Porins"/>
    <property type="match status" value="1"/>
</dbReference>
<dbReference type="InterPro" id="IPR012910">
    <property type="entry name" value="Plug_dom"/>
</dbReference>
<dbReference type="OrthoDB" id="9768177at2"/>
<dbReference type="InterPro" id="IPR023997">
    <property type="entry name" value="TonB-dep_OMP_SusC/RagA_CS"/>
</dbReference>
<dbReference type="SMART" id="SM00965">
    <property type="entry name" value="STN"/>
    <property type="match status" value="1"/>
</dbReference>
<dbReference type="InterPro" id="IPR036942">
    <property type="entry name" value="Beta-barrel_TonB_sf"/>
</dbReference>
<dbReference type="Pfam" id="PF07715">
    <property type="entry name" value="Plug"/>
    <property type="match status" value="1"/>
</dbReference>
<dbReference type="Gene3D" id="2.170.130.10">
    <property type="entry name" value="TonB-dependent receptor, plug domain"/>
    <property type="match status" value="1"/>
</dbReference>
<evidence type="ECO:0000256" key="7">
    <source>
        <dbReference type="PROSITE-ProRule" id="PRU01360"/>
    </source>
</evidence>
<keyword evidence="6 7" id="KW-0998">Cell outer membrane</keyword>
<dbReference type="Pfam" id="PF13715">
    <property type="entry name" value="CarbopepD_reg_2"/>
    <property type="match status" value="1"/>
</dbReference>
<dbReference type="NCBIfam" id="TIGR04057">
    <property type="entry name" value="SusC_RagA_signa"/>
    <property type="match status" value="1"/>
</dbReference>
<dbReference type="InterPro" id="IPR023996">
    <property type="entry name" value="TonB-dep_OMP_SusC/RagA"/>
</dbReference>
<dbReference type="InterPro" id="IPR039426">
    <property type="entry name" value="TonB-dep_rcpt-like"/>
</dbReference>
<dbReference type="InterPro" id="IPR037066">
    <property type="entry name" value="Plug_dom_sf"/>
</dbReference>
<keyword evidence="5 7" id="KW-0472">Membrane</keyword>
<dbReference type="InterPro" id="IPR008969">
    <property type="entry name" value="CarboxyPept-like_regulatory"/>
</dbReference>
<comment type="subcellular location">
    <subcellularLocation>
        <location evidence="1 7">Cell outer membrane</location>
        <topology evidence="1 7">Multi-pass membrane protein</topology>
    </subcellularLocation>
</comment>
<evidence type="ECO:0000256" key="2">
    <source>
        <dbReference type="ARBA" id="ARBA00022448"/>
    </source>
</evidence>
<protein>
    <submittedName>
        <fullName evidence="9">TonB-linked outer membrane protein, SusC/RagA family</fullName>
    </submittedName>
</protein>
<feature type="domain" description="Secretin/TonB short N-terminal" evidence="8">
    <location>
        <begin position="67"/>
        <end position="117"/>
    </location>
</feature>
<dbReference type="PROSITE" id="PS52016">
    <property type="entry name" value="TONB_DEPENDENT_REC_3"/>
    <property type="match status" value="1"/>
</dbReference>
<evidence type="ECO:0000313" key="10">
    <source>
        <dbReference type="Proteomes" id="UP000198916"/>
    </source>
</evidence>
<evidence type="ECO:0000256" key="6">
    <source>
        <dbReference type="ARBA" id="ARBA00023237"/>
    </source>
</evidence>
<keyword evidence="10" id="KW-1185">Reference proteome</keyword>
<accession>A0A1H7SND1</accession>
<keyword evidence="2 7" id="KW-0813">Transport</keyword>
<sequence>MIFCSCVKSRPWLLTDRLLLTMKLTVFLTLMTVLQVSAAVNAQTISLEVRDMPLPEVMERIQAQSGYLFFLQGEKLAKMKVSARIQQVELREAMDMLTDDLGLEWVLKGKTIILRPAPPTVVQQQRVIQGTVVDSLNSPLEGVTVTVKGTSRATTTDSAGRYRLTLPAQDNALVFSMVGFQPTELAIGESDMVNATLHMLTSDINEVVVIGYGTTTKQDLTAAVSSISQEALGQRTMVSLADAMRGKAAGVQISQDDGTPGSAFTFRIRGASSISAGSTPLFVIDGVLQDNADNINPGDVESIEILKDASGTAMYGARGANGVVMITTKSGKAGRTNAEFYSNLTVQTPSRQFPVMDAQEFARARFLASAYVFSPPSASDPNVPANVLPEFTYFRDTPLGEPGGFWGVAQDALYHDWENYGSPDSINTNWQDAMFQHSLVQEYRLNISGGTEKTKFSLMGGYLGQGGLVVFSDYERLTGRFNLQQQLSPAINMTLNLSGDHSATNGFIAGSLNGGVVSNTIVTAMLAKPPTEPLTQSDVEDNVAVDDYITTNPYSLAKYVTNNRYPTNWLARLSFDAKLNKQFTYKITGTYSTTNVNTDAYYPKFTGSGSRFNGRAYLSRGTTTKLMNENLLYYKNQFGDSHRINAVAGATFERQRINLVTAENQNYDIEILGVYGLQNGTVPIIPTYNITEWTMASFFGRAEYSYKGKYLLTGTFRADGSSRFSRSSKWGYFPSAAIAWNIFQEDFMENVHAISNLKLRASIGQSGNTAIPSYLTLSTIGTYFSPMDGNTPNYGVVVERPENLALKWETTTQVNTGLDVGLLDNRVNLTAEWYLKRTRDLLIQKVTPGYSGYRSTWTNLGAIQNSGVELTLSTTIFDKPDFAWNLDANIGFNRSKALEVGADLGLDPGVVPGVGNSAFIRNGQPIGQWYGYVTDGIYQSYEEILSSGLRSINGQAIAAVRPGTRRFIDQNGDGVIDANDRVVLGTGQPDFMGGLTNLLQYKQFSLNTVITYSYGNQVYNANRVALEHGRNINNMSKGPADAWRPSLYDLNTGALVETGNPTNVYRMPGGPEELLMLSDWVEDGSFIRLSDVTLSYNLGNNGIAKLKRFGISGLTVFASGKNLWVWTDYSGYDPEVNTRQGNFGDLMPSLDYASYPRSRMYALGFRLSF</sequence>
<keyword evidence="4 7" id="KW-0812">Transmembrane</keyword>
<dbReference type="Gene3D" id="2.40.170.20">
    <property type="entry name" value="TonB-dependent receptor, beta-barrel domain"/>
    <property type="match status" value="1"/>
</dbReference>
<dbReference type="Gene3D" id="3.55.50.30">
    <property type="match status" value="1"/>
</dbReference>
<dbReference type="STRING" id="332977.SAMN05421740_10985"/>
<evidence type="ECO:0000256" key="3">
    <source>
        <dbReference type="ARBA" id="ARBA00022452"/>
    </source>
</evidence>
<comment type="similarity">
    <text evidence="7">Belongs to the TonB-dependent receptor family.</text>
</comment>
<evidence type="ECO:0000256" key="1">
    <source>
        <dbReference type="ARBA" id="ARBA00004571"/>
    </source>
</evidence>
<gene>
    <name evidence="9" type="ORF">SAMN05421740_10985</name>
</gene>
<dbReference type="Gene3D" id="2.60.40.1120">
    <property type="entry name" value="Carboxypeptidase-like, regulatory domain"/>
    <property type="match status" value="1"/>
</dbReference>
<dbReference type="InterPro" id="IPR011662">
    <property type="entry name" value="Secretin/TonB_short_N"/>
</dbReference>
<organism evidence="9 10">
    <name type="scientific">Parapedobacter koreensis</name>
    <dbReference type="NCBI Taxonomy" id="332977"/>
    <lineage>
        <taxon>Bacteria</taxon>
        <taxon>Pseudomonadati</taxon>
        <taxon>Bacteroidota</taxon>
        <taxon>Sphingobacteriia</taxon>
        <taxon>Sphingobacteriales</taxon>
        <taxon>Sphingobacteriaceae</taxon>
        <taxon>Parapedobacter</taxon>
    </lineage>
</organism>
<keyword evidence="3 7" id="KW-1134">Transmembrane beta strand</keyword>
<dbReference type="EMBL" id="FNZR01000009">
    <property type="protein sequence ID" value="SEL73985.1"/>
    <property type="molecule type" value="Genomic_DNA"/>
</dbReference>
<evidence type="ECO:0000259" key="8">
    <source>
        <dbReference type="SMART" id="SM00965"/>
    </source>
</evidence>
<name>A0A1H7SND1_9SPHI</name>
<dbReference type="AlphaFoldDB" id="A0A1H7SND1"/>
<evidence type="ECO:0000256" key="4">
    <source>
        <dbReference type="ARBA" id="ARBA00022692"/>
    </source>
</evidence>
<dbReference type="GO" id="GO:0009279">
    <property type="term" value="C:cell outer membrane"/>
    <property type="evidence" value="ECO:0007669"/>
    <property type="project" value="UniProtKB-SubCell"/>
</dbReference>
<evidence type="ECO:0000256" key="5">
    <source>
        <dbReference type="ARBA" id="ARBA00023136"/>
    </source>
</evidence>
<proteinExistence type="inferred from homology"/>
<reference evidence="10" key="1">
    <citation type="submission" date="2016-10" db="EMBL/GenBank/DDBJ databases">
        <authorList>
            <person name="Varghese N."/>
            <person name="Submissions S."/>
        </authorList>
    </citation>
    <scope>NUCLEOTIDE SEQUENCE [LARGE SCALE GENOMIC DNA]</scope>
    <source>
        <strain evidence="10">Jip14</strain>
    </source>
</reference>